<dbReference type="GO" id="GO:0008174">
    <property type="term" value="F:mRNA methyltransferase activity"/>
    <property type="evidence" value="ECO:0007669"/>
    <property type="project" value="UniProtKB-UniRule"/>
</dbReference>
<dbReference type="GO" id="GO:0003723">
    <property type="term" value="F:RNA binding"/>
    <property type="evidence" value="ECO:0007669"/>
    <property type="project" value="InterPro"/>
</dbReference>
<feature type="region of interest" description="Disordered" evidence="6">
    <location>
        <begin position="1296"/>
        <end position="1369"/>
    </location>
</feature>
<keyword evidence="10" id="KW-0489">Methyltransferase</keyword>
<dbReference type="GO" id="GO:0032259">
    <property type="term" value="P:methylation"/>
    <property type="evidence" value="ECO:0007669"/>
    <property type="project" value="UniProtKB-KW"/>
</dbReference>
<dbReference type="InterPro" id="IPR027417">
    <property type="entry name" value="P-loop_NTPase"/>
</dbReference>
<gene>
    <name evidence="10" type="primary">ORF1a</name>
</gene>
<evidence type="ECO:0000256" key="5">
    <source>
        <dbReference type="ARBA" id="ARBA00022840"/>
    </source>
</evidence>
<feature type="region of interest" description="Disordered" evidence="6">
    <location>
        <begin position="1660"/>
        <end position="1711"/>
    </location>
</feature>
<dbReference type="GO" id="GO:0016556">
    <property type="term" value="P:mRNA modification"/>
    <property type="evidence" value="ECO:0007669"/>
    <property type="project" value="InterPro"/>
</dbReference>
<sequence>MAVKSIFAQEDLISIQKDFRFPFVSSSTCLFLCNLPSPPITFQKGSRFIAPTRSSNGFLRKSIDYAVCCKTYGRSLKFDATSVQSTHHIIVKAVFKNTYYRAPSGKWVTLRAGTATGTVRLVRPAIVELESDHAGMLTIFFVRKQPSEAPEKAKSPPCVIDRKPAQSKMPVPTPVKAKQVTAAVPGLNGNNAQSHARFGKFFNEGGSFQRPAFFLRSGRLWDVQGQCFFTPKFCHKWLLTRDWSSGKRYVFCFVEGAVIAVPLEVIRYDMRVLWRRLPVGVYVALPHLLFRCEDTGELYYGDKYWCWLQLAVLNGNNLLAGSFESCISVRKLKRMLRFNVKLEKTEEANIFHVGNKPTVSLAEVDDRCFVGMAAKGGQQSLVASVSNALNQEDLFEGIVSTIANRLVLKEGSTLVTHLDEKISELFMMKEDTLGKKNKCVVTVALSAGAKESLTRAFPELFITFLDSVSSSHSLCNAVRSCFNSLYASKYRGVPFVDIGGSVAYHVRNGDKDCHCCNPVLDYKDCRRREEECLRLATAEEKVMTVESVLKKEAAKNITYCQMDTRFCDHKAPVGFMVDVYDLDVFELAQALEKKDIKIFELCLMFPIELTARDGSLTIPELGVEVVRKGDEIMYTVGGVGDAYTHSVQKIISFFGSNVVQLPSGSAFSVEYVGYRLGYHQFSLCVIDTAHASYNLTRKVSTTFKGHSLVMIPEIADGFLSFRQMYLDSDFVDRVYSYLLNTTSAFVDRTFEYAVSCARSQKTHVIVGTRVVHDKVELSPEEQWGLVVALMIQAITDRKKAHVAHHSIEALRGNLWNCIVLIVRKLCSSFFSGMNEYALTMLQALGSNLDVLMDQNFRFVRTVPATVTLHLVAETNPCFTDRSMLLDEGLMAYRLHLRNGTNIKVAKDLVREAHKILRSKRAAEKAKAESKGLEVDEREVTEDDILAFIQTKNLHVGLKGGARSRIINHGVKSFVNSAASKFTSSGNPACWAKSFVELKVAENGYTVGKIFSKSPANGVVKLPIAATVASLVMKDDEGLGERVEVAQPAWVSLLASSLRALSERAAYVLRSKSSLLVFGGGLLLMASMFAFRRRILNKAHGLAQGVCTSLEKTRGKLVLGLGDLKARLGRVRRNAVVSAQVSVRSLKVIARAEFKDRVSGYVEEMGYIYGDSLNVQTVCLTAAAYLSSSYEKSAFLVLLAPKRFRYIGSVGYGIAALRCIKGGEYGRASKLMGVAACLALTAKKGVSRAASLQIVFPKRGDVYEGITTFYRQRAERKGAANEPSRRSGGEAMEDFLEEASCGTSSEVEQEKEVLTSKTEESTDASDDESVECSQHTAQSHFVTTTVDESKHESGNLADAKVESGKEEESRCTVDKGKKVVDYDEELNMRKEKCRLDLEKRREGHGGLIPVVFKEPKCEGKDDDSDEESEDYLCLSSIKAERGDASPSGCKSADGKSVSEDSLERKMKSSAIIKDAIPVKVEVSATRDAQTAKEREKFKGARKLVCSDIFVDKLRGREVAFFSKCSRRYVYNGGSHASQGWNKALDELREELKLDESYDHCLIQKYRKGATIGFHADDEKCYTSGVSVVTVNLNGQARFRVRSNKTGEVVEHLLGDGDVFVMSPGMQRDFKHSVESLDEGRVSITLRNATVDYHKREATEGKRIKDEVTPRSRVSVSDGKTSKEAKGLLGPVPSSGVSSSSGESEATVRQSASKSTIGTAVEMGCIDKDSWVLGEDPVLGIQSFNDVVYCKDLKTAGTEAPAIEFIMYLARRCFDLFIKLKRARDLVAKTDKRVGHKFPLAVYENLPGLRVYDANFKVVANAPEDGTTIFDLEYVFLVSTGTFVPGRNLEAVLSRQDAVLVCDDLLVFHDAMNLRGCVRLAKRALVGEYMKSVKLSAVNSPPGGGKTTRLVDEYFGRKKRAKIATANTGSAADINAAIRAREGKKETDLVAKTANSWIVNSRPRPNSHVGLIDEVYMLHKGMFQLTVVAMGVKEVIAYGDKNQIPFINREKTFVTPNEAVEFPEELIEYTDISYRCPADVCYVLSSMTDMRGAKLYPNGVFPNGDTRPLRSFEKVPIATPEDALLYEADVYLTMTQNEKAEMQRVVAKMEIAAGKKRPDVLTTHEAQGKTYGDVVLVRLKKADDPIFSRKPHIVVALSRHTRSMKYAVLSSKMSDPISKLIDGTYAGKVSDVLLQQLQRNDRFRVD</sequence>
<keyword evidence="1 10" id="KW-0808">Transferase</keyword>
<proteinExistence type="predicted"/>
<evidence type="ECO:0000259" key="8">
    <source>
        <dbReference type="PROSITE" id="PS51657"/>
    </source>
</evidence>
<dbReference type="GO" id="GO:0051213">
    <property type="term" value="F:dioxygenase activity"/>
    <property type="evidence" value="ECO:0007669"/>
    <property type="project" value="InterPro"/>
</dbReference>
<dbReference type="PANTHER" id="PTHR31212">
    <property type="entry name" value="ALPHA-KETOGLUTARATE-DEPENDENT DIOXYGENASE ALKB HOMOLOG 3"/>
    <property type="match status" value="1"/>
</dbReference>
<dbReference type="InterPro" id="IPR027450">
    <property type="entry name" value="AlkB-like"/>
</dbReference>
<evidence type="ECO:0000256" key="1">
    <source>
        <dbReference type="ARBA" id="ARBA00022679"/>
    </source>
</evidence>
<evidence type="ECO:0000256" key="4">
    <source>
        <dbReference type="ARBA" id="ARBA00022801"/>
    </source>
</evidence>
<dbReference type="Pfam" id="PF01443">
    <property type="entry name" value="Viral_helicase1"/>
    <property type="match status" value="1"/>
</dbReference>
<dbReference type="Pfam" id="PF01660">
    <property type="entry name" value="Vmethyltransf"/>
    <property type="match status" value="1"/>
</dbReference>
<dbReference type="InterPro" id="IPR027351">
    <property type="entry name" value="(+)RNA_virus_helicase_core_dom"/>
</dbReference>
<dbReference type="GO" id="GO:0004386">
    <property type="term" value="F:helicase activity"/>
    <property type="evidence" value="ECO:0007669"/>
    <property type="project" value="UniProtKB-KW"/>
</dbReference>
<keyword evidence="2" id="KW-0547">Nucleotide-binding</keyword>
<dbReference type="InterPro" id="IPR002588">
    <property type="entry name" value="Alphavirus-like_MT_dom"/>
</dbReference>
<keyword evidence="10" id="KW-0347">Helicase</keyword>
<feature type="region of interest" description="Disordered" evidence="6">
    <location>
        <begin position="1440"/>
        <end position="1459"/>
    </location>
</feature>
<feature type="compositionally biased region" description="Polar residues" evidence="6">
    <location>
        <begin position="1330"/>
        <end position="1345"/>
    </location>
</feature>
<keyword evidence="4" id="KW-0378">Hydrolase</keyword>
<dbReference type="InterPro" id="IPR032854">
    <property type="entry name" value="ALKBH3"/>
</dbReference>
<feature type="compositionally biased region" description="Basic and acidic residues" evidence="6">
    <location>
        <begin position="1307"/>
        <end position="1319"/>
    </location>
</feature>
<dbReference type="Gene3D" id="2.60.120.590">
    <property type="entry name" value="Alpha-ketoglutarate-dependent dioxygenase AlkB-like"/>
    <property type="match status" value="1"/>
</dbReference>
<name>A0A1P8BJC5_9CLOS</name>
<dbReference type="GO" id="GO:0016787">
    <property type="term" value="F:hydrolase activity"/>
    <property type="evidence" value="ECO:0007669"/>
    <property type="project" value="UniProtKB-KW"/>
</dbReference>
<dbReference type="SUPFAM" id="SSF51197">
    <property type="entry name" value="Clavaminate synthase-like"/>
    <property type="match status" value="1"/>
</dbReference>
<dbReference type="PROSITE" id="PS51743">
    <property type="entry name" value="ALPHAVIRUS_MT"/>
    <property type="match status" value="1"/>
</dbReference>
<dbReference type="GO" id="GO:0075523">
    <property type="term" value="P:viral translational frameshifting"/>
    <property type="evidence" value="ECO:0007669"/>
    <property type="project" value="UniProtKB-KW"/>
</dbReference>
<dbReference type="PANTHER" id="PTHR31212:SF4">
    <property type="entry name" value="ALPHA-KETOGLUTARATE-DEPENDENT DIOXYGENASE ALKB HOMOLOG 3"/>
    <property type="match status" value="1"/>
</dbReference>
<feature type="domain" description="Alphavirus-like MT" evidence="9">
    <location>
        <begin position="463"/>
        <end position="654"/>
    </location>
</feature>
<accession>A0A1P8BJC5</accession>
<dbReference type="PROSITE" id="PS51657">
    <property type="entry name" value="PSRV_HELICASE"/>
    <property type="match status" value="1"/>
</dbReference>
<dbReference type="Gene3D" id="3.40.50.300">
    <property type="entry name" value="P-loop containing nucleotide triphosphate hydrolases"/>
    <property type="match status" value="2"/>
</dbReference>
<dbReference type="EMBL" id="KU674796">
    <property type="protein sequence ID" value="ANP22138.1"/>
    <property type="molecule type" value="Genomic_RNA"/>
</dbReference>
<feature type="compositionally biased region" description="Low complexity" evidence="6">
    <location>
        <begin position="1685"/>
        <end position="1703"/>
    </location>
</feature>
<dbReference type="Pfam" id="PF13532">
    <property type="entry name" value="2OG-FeII_Oxy_2"/>
    <property type="match status" value="1"/>
</dbReference>
<evidence type="ECO:0000256" key="2">
    <source>
        <dbReference type="ARBA" id="ARBA00022741"/>
    </source>
</evidence>
<keyword evidence="3" id="KW-0688">Ribosomal frameshifting</keyword>
<dbReference type="GO" id="GO:0006307">
    <property type="term" value="P:DNA alkylation repair"/>
    <property type="evidence" value="ECO:0007669"/>
    <property type="project" value="InterPro"/>
</dbReference>
<dbReference type="GO" id="GO:0006396">
    <property type="term" value="P:RNA processing"/>
    <property type="evidence" value="ECO:0007669"/>
    <property type="project" value="InterPro"/>
</dbReference>
<evidence type="ECO:0000259" key="9">
    <source>
        <dbReference type="PROSITE" id="PS51743"/>
    </source>
</evidence>
<feature type="compositionally biased region" description="Basic and acidic residues" evidence="6">
    <location>
        <begin position="1346"/>
        <end position="1369"/>
    </location>
</feature>
<evidence type="ECO:0000259" key="7">
    <source>
        <dbReference type="PROSITE" id="PS51471"/>
    </source>
</evidence>
<evidence type="ECO:0000256" key="3">
    <source>
        <dbReference type="ARBA" id="ARBA00022758"/>
    </source>
</evidence>
<feature type="domain" description="Fe2OG dioxygenase" evidence="7">
    <location>
        <begin position="1555"/>
        <end position="1648"/>
    </location>
</feature>
<evidence type="ECO:0000256" key="6">
    <source>
        <dbReference type="SAM" id="MobiDB-lite"/>
    </source>
</evidence>
<feature type="compositionally biased region" description="Acidic residues" evidence="6">
    <location>
        <begin position="1320"/>
        <end position="1329"/>
    </location>
</feature>
<dbReference type="InterPro" id="IPR005123">
    <property type="entry name" value="Oxoglu/Fe-dep_dioxygenase_dom"/>
</dbReference>
<dbReference type="GO" id="GO:0005524">
    <property type="term" value="F:ATP binding"/>
    <property type="evidence" value="ECO:0007669"/>
    <property type="project" value="UniProtKB-KW"/>
</dbReference>
<feature type="domain" description="(+)RNA virus helicase C-terminal" evidence="8">
    <location>
        <begin position="1873"/>
        <end position="2202"/>
    </location>
</feature>
<organism evidence="10">
    <name type="scientific">Grapevine leafroll-associated virus 1</name>
    <dbReference type="NCBI Taxonomy" id="47985"/>
    <lineage>
        <taxon>Viruses</taxon>
        <taxon>Riboviria</taxon>
        <taxon>Orthornavirae</taxon>
        <taxon>Kitrinoviricota</taxon>
        <taxon>Alsuviricetes</taxon>
        <taxon>Martellivirales</taxon>
        <taxon>Closteroviridae</taxon>
        <taxon>Ampelovirus</taxon>
        <taxon>Ampelovirus univitis</taxon>
    </lineage>
</organism>
<evidence type="ECO:0000313" key="10">
    <source>
        <dbReference type="EMBL" id="ANP22138.1"/>
    </source>
</evidence>
<reference evidence="10" key="1">
    <citation type="submission" date="2016-02" db="EMBL/GenBank/DDBJ databases">
        <title>Sequence analysis of Grapevine leafroll-associated virus 1 isolates from Washington vineyards.</title>
        <authorList>
            <person name="Donda B.P."/>
            <person name="Jarugula S."/>
            <person name="Naidu R.A."/>
        </authorList>
    </citation>
    <scope>NUCLEOTIDE SEQUENCE</scope>
    <source>
        <strain evidence="10">WA-CH</strain>
    </source>
</reference>
<protein>
    <submittedName>
        <fullName evidence="10">Methyltransferase/helicase</fullName>
    </submittedName>
</protein>
<keyword evidence="5" id="KW-0067">ATP-binding</keyword>
<dbReference type="InterPro" id="IPR037151">
    <property type="entry name" value="AlkB-like_sf"/>
</dbReference>
<feature type="region of interest" description="Disordered" evidence="6">
    <location>
        <begin position="152"/>
        <end position="172"/>
    </location>
</feature>
<feature type="compositionally biased region" description="Basic and acidic residues" evidence="6">
    <location>
        <begin position="152"/>
        <end position="164"/>
    </location>
</feature>
<dbReference type="PROSITE" id="PS51471">
    <property type="entry name" value="FE2OG_OXY"/>
    <property type="match status" value="1"/>
</dbReference>